<feature type="region of interest" description="Disordered" evidence="5">
    <location>
        <begin position="612"/>
        <end position="634"/>
    </location>
</feature>
<dbReference type="RefSeq" id="XP_018007605.1">
    <property type="nucleotide sequence ID" value="XM_018152116.2"/>
</dbReference>
<evidence type="ECO:0000256" key="5">
    <source>
        <dbReference type="SAM" id="MobiDB-lite"/>
    </source>
</evidence>
<dbReference type="GO" id="GO:0005737">
    <property type="term" value="C:cytoplasm"/>
    <property type="evidence" value="ECO:0007669"/>
    <property type="project" value="UniProtKB-SubCell"/>
</dbReference>
<dbReference type="InterPro" id="IPR003890">
    <property type="entry name" value="MIF4G-like_typ-3"/>
</dbReference>
<dbReference type="GO" id="GO:0003723">
    <property type="term" value="F:RNA binding"/>
    <property type="evidence" value="ECO:0007669"/>
    <property type="project" value="InterPro"/>
</dbReference>
<dbReference type="PANTHER" id="PTHR23254">
    <property type="entry name" value="EIF4G DOMAIN PROTEIN"/>
    <property type="match status" value="1"/>
</dbReference>
<proteinExistence type="predicted"/>
<feature type="domain" description="MIF4G" evidence="6">
    <location>
        <begin position="402"/>
        <end position="608"/>
    </location>
</feature>
<evidence type="ECO:0000256" key="3">
    <source>
        <dbReference type="ARBA" id="ARBA00022845"/>
    </source>
</evidence>
<feature type="compositionally biased region" description="Basic and acidic residues" evidence="5">
    <location>
        <begin position="617"/>
        <end position="630"/>
    </location>
</feature>
<dbReference type="InterPro" id="IPR016024">
    <property type="entry name" value="ARM-type_fold"/>
</dbReference>
<evidence type="ECO:0000256" key="2">
    <source>
        <dbReference type="ARBA" id="ARBA00022490"/>
    </source>
</evidence>
<evidence type="ECO:0000313" key="8">
    <source>
        <dbReference type="RefSeq" id="XP_018007605.1"/>
    </source>
</evidence>
<name>A0A8B7N211_HYAAZ</name>
<dbReference type="AlphaFoldDB" id="A0A8B7N211"/>
<comment type="subcellular location">
    <subcellularLocation>
        <location evidence="1">Cytoplasm</location>
    </subcellularLocation>
</comment>
<evidence type="ECO:0000256" key="1">
    <source>
        <dbReference type="ARBA" id="ARBA00004496"/>
    </source>
</evidence>
<feature type="compositionally biased region" description="Acidic residues" evidence="5">
    <location>
        <begin position="661"/>
        <end position="672"/>
    </location>
</feature>
<keyword evidence="2" id="KW-0963">Cytoplasm</keyword>
<dbReference type="PANTHER" id="PTHR23254:SF15">
    <property type="entry name" value="POLYADENYLATE-BINDING PROTEIN-INTERACTING PROTEIN 1"/>
    <property type="match status" value="1"/>
</dbReference>
<evidence type="ECO:0000259" key="6">
    <source>
        <dbReference type="SMART" id="SM00543"/>
    </source>
</evidence>
<feature type="compositionally biased region" description="Polar residues" evidence="5">
    <location>
        <begin position="56"/>
        <end position="73"/>
    </location>
</feature>
<evidence type="ECO:0000313" key="7">
    <source>
        <dbReference type="Proteomes" id="UP000694843"/>
    </source>
</evidence>
<dbReference type="InterPro" id="IPR051367">
    <property type="entry name" value="mRNA_TranslReg/HistoneTransl"/>
</dbReference>
<feature type="coiled-coil region" evidence="4">
    <location>
        <begin position="208"/>
        <end position="269"/>
    </location>
</feature>
<keyword evidence="3" id="KW-0810">Translation regulation</keyword>
<keyword evidence="7" id="KW-1185">Reference proteome</keyword>
<dbReference type="GO" id="GO:0006446">
    <property type="term" value="P:regulation of translational initiation"/>
    <property type="evidence" value="ECO:0007669"/>
    <property type="project" value="TreeGrafter"/>
</dbReference>
<dbReference type="KEGG" id="hazt:108665367"/>
<dbReference type="GeneID" id="108665367"/>
<feature type="compositionally biased region" description="Basic and acidic residues" evidence="5">
    <location>
        <begin position="18"/>
        <end position="27"/>
    </location>
</feature>
<feature type="region of interest" description="Disordered" evidence="5">
    <location>
        <begin position="659"/>
        <end position="686"/>
    </location>
</feature>
<organism evidence="7 8">
    <name type="scientific">Hyalella azteca</name>
    <name type="common">Amphipod</name>
    <dbReference type="NCBI Taxonomy" id="294128"/>
    <lineage>
        <taxon>Eukaryota</taxon>
        <taxon>Metazoa</taxon>
        <taxon>Ecdysozoa</taxon>
        <taxon>Arthropoda</taxon>
        <taxon>Crustacea</taxon>
        <taxon>Multicrustacea</taxon>
        <taxon>Malacostraca</taxon>
        <taxon>Eumalacostraca</taxon>
        <taxon>Peracarida</taxon>
        <taxon>Amphipoda</taxon>
        <taxon>Senticaudata</taxon>
        <taxon>Talitrida</taxon>
        <taxon>Talitroidea</taxon>
        <taxon>Hyalellidae</taxon>
        <taxon>Hyalella</taxon>
    </lineage>
</organism>
<dbReference type="SUPFAM" id="SSF48371">
    <property type="entry name" value="ARM repeat"/>
    <property type="match status" value="1"/>
</dbReference>
<gene>
    <name evidence="8" type="primary">LOC108665367</name>
</gene>
<evidence type="ECO:0000256" key="4">
    <source>
        <dbReference type="SAM" id="Coils"/>
    </source>
</evidence>
<accession>A0A8B7N211</accession>
<dbReference type="OrthoDB" id="8171816at2759"/>
<dbReference type="Gene3D" id="1.25.40.180">
    <property type="match status" value="1"/>
</dbReference>
<sequence length="706" mass="79159">MDDASRLGRGRGRGIAPGEEHRGDLRRPLTTPQELTAAGLQQPPGSNANVKGFNDSRGQPQYSNELKTTQSQLVHSRPALQNPTDQNMHAQMALANQQVQSQHQQLSLPALQQHLVNQQQLANQQQHLANQHHLVNQIQLANQHQMANQQQQMVNQQLVSVAQYVSQQQLLQAQQQQHSHSSQSPQLYSVGGIAASNIPLQQYMDPQKVLEYEELKKKQAQLERIKQEHYKQLEQQQQMEQQQRLQYLRQAQQQKLHNQASAMNALEIEQKLASLQLQNPDAIYLQQSPQQPPHQFIQQQHLELQKQHQQLQQQQYHQQLQQQQQAQLSVLSNQSDMSGSRNASMLSADAAVFVPRFAGADSQQLEVTNGNSKMANTMMPQQISGHMSLIQIQPELAGHPVVIQVDSAVVTLSTSPSKYESIAPQLTRLLSWKIEEENLMREVVTVIFEQGVGEPNFRFTGGKLCEHLVKNVAQTYNGLSFKSILLHRCQEEFEYRHEYLAVQFYERLIGFTYFLAEILTRLLMPSGGPIVKLKEALCEMLNLLLEVSTNESLKCVAQVLKMSGRYLAMGETDDIDAVMTKVRDITMTSLPPNIKSLLMSVVEFQAANWGCNPDEAGDAKPGEDSEEKSASRSVAAANGGLPVLGTVFYGPDGAIQRIEEDCPEDYPSDSDDSASRQSSQSKVVPQVCELDGDEGVAFEQFLMSMT</sequence>
<protein>
    <recommendedName>
        <fullName evidence="6">MIF4G domain-containing protein</fullName>
    </recommendedName>
</protein>
<dbReference type="OMA" id="KEALCEM"/>
<dbReference type="SMART" id="SM00543">
    <property type="entry name" value="MIF4G"/>
    <property type="match status" value="1"/>
</dbReference>
<dbReference type="Proteomes" id="UP000694843">
    <property type="component" value="Unplaced"/>
</dbReference>
<keyword evidence="4" id="KW-0175">Coiled coil</keyword>
<dbReference type="Pfam" id="PF02854">
    <property type="entry name" value="MIF4G"/>
    <property type="match status" value="1"/>
</dbReference>
<feature type="region of interest" description="Disordered" evidence="5">
    <location>
        <begin position="1"/>
        <end position="73"/>
    </location>
</feature>
<reference evidence="8" key="1">
    <citation type="submission" date="2025-08" db="UniProtKB">
        <authorList>
            <consortium name="RefSeq"/>
        </authorList>
    </citation>
    <scope>IDENTIFICATION</scope>
    <source>
        <tissue evidence="8">Whole organism</tissue>
    </source>
</reference>
<dbReference type="GO" id="GO:0008494">
    <property type="term" value="F:translation activator activity"/>
    <property type="evidence" value="ECO:0007669"/>
    <property type="project" value="TreeGrafter"/>
</dbReference>